<name>A0A1I0K683_9FIRM</name>
<reference evidence="5 6" key="1">
    <citation type="submission" date="2016-10" db="EMBL/GenBank/DDBJ databases">
        <authorList>
            <person name="Varghese N."/>
            <person name="Submissions S."/>
        </authorList>
    </citation>
    <scope>NUCLEOTIDE SEQUENCE [LARGE SCALE GENOMIC DNA]</scope>
    <source>
        <strain evidence="5 6">NLAE-zl-C196</strain>
    </source>
</reference>
<feature type="coiled-coil region" evidence="2">
    <location>
        <begin position="1567"/>
        <end position="1594"/>
    </location>
</feature>
<evidence type="ECO:0000313" key="6">
    <source>
        <dbReference type="Proteomes" id="UP000182121"/>
    </source>
</evidence>
<dbReference type="InterPro" id="IPR018337">
    <property type="entry name" value="Cell_wall/Cho-bd_repeat"/>
</dbReference>
<gene>
    <name evidence="5" type="ORF">SAMN05216521_10938</name>
</gene>
<dbReference type="Pfam" id="PF10145">
    <property type="entry name" value="PhageMin_Tail"/>
    <property type="match status" value="1"/>
</dbReference>
<dbReference type="EMBL" id="FOIO01000093">
    <property type="protein sequence ID" value="SEU19059.1"/>
    <property type="molecule type" value="Genomic_DNA"/>
</dbReference>
<dbReference type="NCBIfam" id="TIGR01760">
    <property type="entry name" value="tape_meas_TP901"/>
    <property type="match status" value="1"/>
</dbReference>
<feature type="coiled-coil region" evidence="2">
    <location>
        <begin position="1725"/>
        <end position="1763"/>
    </location>
</feature>
<evidence type="ECO:0000256" key="1">
    <source>
        <dbReference type="ARBA" id="ARBA00022737"/>
    </source>
</evidence>
<feature type="coiled-coil region" evidence="2">
    <location>
        <begin position="1287"/>
        <end position="1345"/>
    </location>
</feature>
<dbReference type="RefSeq" id="WP_081352108.1">
    <property type="nucleotide sequence ID" value="NZ_FOIO01000093.1"/>
</dbReference>
<feature type="compositionally biased region" description="Low complexity" evidence="3">
    <location>
        <begin position="1256"/>
        <end position="1276"/>
    </location>
</feature>
<proteinExistence type="predicted"/>
<dbReference type="InterPro" id="IPR010090">
    <property type="entry name" value="Phage_tape_meas"/>
</dbReference>
<dbReference type="Pfam" id="PF19127">
    <property type="entry name" value="Choline_bind_3"/>
    <property type="match status" value="1"/>
</dbReference>
<evidence type="ECO:0000256" key="2">
    <source>
        <dbReference type="SAM" id="Coils"/>
    </source>
</evidence>
<keyword evidence="2" id="KW-0175">Coiled coil</keyword>
<evidence type="ECO:0000256" key="3">
    <source>
        <dbReference type="SAM" id="MobiDB-lite"/>
    </source>
</evidence>
<feature type="domain" description="Phage tail tape measure protein" evidence="4">
    <location>
        <begin position="172"/>
        <end position="379"/>
    </location>
</feature>
<comment type="caution">
    <text evidence="5">The sequence shown here is derived from an EMBL/GenBank/DDBJ whole genome shotgun (WGS) entry which is preliminary data.</text>
</comment>
<evidence type="ECO:0000313" key="5">
    <source>
        <dbReference type="EMBL" id="SEU19059.1"/>
    </source>
</evidence>
<dbReference type="SUPFAM" id="SSF69360">
    <property type="entry name" value="Cell wall binding repeat"/>
    <property type="match status" value="1"/>
</dbReference>
<dbReference type="Gene3D" id="2.10.270.10">
    <property type="entry name" value="Cholin Binding"/>
    <property type="match status" value="1"/>
</dbReference>
<sequence length="2122" mass="234276">MNDFQLKLQAMLDKAKTLANIKKDIKEIQPKIPPVKLTGELNESRTTANINKSAKKIKPKISIDADTSKLDKTLEKSLKKKRSIKITPSVDSTEFSKSSKEVVQQSQTLFSKLSNNIAGLDITRRVLQEFINSVKNAIGNVKELNRISTDVQMASGATKSETDGLMSSYHSLAKEISSTTKATAENANTFIRMGESLRDTNTLIKNSQMLSKIGMIENADSADYLISMMKGYQVAARDSISIVDKLTSVDMSAAVSAGGLAQAMSRVSNIANNSGTSMDRLIGYIATVGEVTQKSMSEVGNSFQSIYSRMNNIKIGKFIDDETGEDLSDTEAVLGKIGIKLRENESTYRDFDNVLDDVGQNWTKFNKVEQNSIAVAIAGTRQRENFTALMNNYGSALEYAGIAANSAGTALKRYEVYQDSLEAKTNQLTNAFEGLSVNLIDDDTYAGILDATTALVEFIDKTNLLKGTLAGVATAGILSAFSSIATGAVAAAKSTAQLTSVMAMFNNGMNARNLNKIGAACIGLSDAQLKLVLSMKGVADEERNAILRGMGLKDVQIEQKLSTLGFANAENVATGATFSFAGALNTLKAAWASNPIGLSIMAITTAVSIGTMAFSYYKQKQEEALRVAQDAANTYADTSKSVKDYTKRYEELHQALIEARGNEEETYNVKKQLLDLQIELNDQYGDEYGKVNLVTDAYKDQTEAIKALNKEAANKVLNDIGEAEIRDITNRMTTPQTYTLSDQYVISDSERGKALQELAQKYSDQGIKISDTSIDGLQNTFMLTIEANPQEAYKTIGTFMADVRNKANELGKEHIFDGILEISKVSYDNTSKDIEDLGKAYNEILKAQISRDDKLSSQYNDAIQAVKDYNEAVLKSEDPFNDKNVESTYQHLKDVKAGIQDNEEEWGKYSSITNEVFEQADTRMLDFTNKLSSMNTNDLFKGLQGKVDIEAKALLNANEGGAYKELIALADEYSLSIDDIISSLQNMGIVLDSVLNKASSVSAKPFSKIEMITAINGLSEGFESLDKIMSSIKGKNPFDYSLLDDKKFKETFSGLGNAYTDFIEQISNSPKDINSCQNAFDNLVSEWIKSTGILDQVSDSTASLTTMMLKNMGVTNAEEVVTKALVNNHNRLAAEKYYNATASAALEGATANEINRIIEEGVQAGITEGALIKLVAEKIIANSTTLSTNGDIENLKALAAQAGLTASAIAQFKTGADGVAGSAGAGKGRLYSNNPEKAKHDLLNSINDAVDANFGTGNTPNTTYGGGTKTNKSGSGSKDKTKEPTIFDFMQNKVDKLDNTIEQLQDQVDTFISSVDKNNTTDTIVDQMIEKMSILQQMHDKYMEEAAKIGLAQEYIDKIQNGTMNQEAIARISDENLVKKIQEYDRWYKSATDTNDKIVETRKNIEKLNLSKLDNIKNQFDNILGAQNDLIDAQKQYLDLRESMGEEIYADDYADLIDLQGELVNKNAEAYNRLANEMSKINLEKGSDEWYKYNEELQKYKNNMMSAASAVKEYMNAIVELEFKGLNDFKGQMDSISNTISTMSDLIGNVGLTDEKGQLTDLGLTKMALYAQQLANSKQEAAEYAEAMEALKDMLDEGLLTQDEYNKRLQDYISAQNSAVQSTKEAKDAILSLVKDGIQAEIEAKKKLVDETKAALDAERDLHDYQKSITEKQDNISKLERQIASLSNSTNREDIAQRLQLQSQWAEAKKELYELQYDHEIDQRKEALDKEFNDYEENKQKESDELDSNLDAQNAAIEKYLNEVKTKYSTVYGVLNQYGDEYSLAAIEDLTTPWNEGGNAADLCSVVVGDALSNIQYNIDSMDFSRLYEMVDLFNSLGMSNGIGSSGGGDFEDISGQGRWQKGQGGRDWFGENYNPDGDYFYASDGIYTINGKQYGFDDDGYMQTEWQEHDGKQYYFDANDGHMVKSKWIPGKGGSQYYLLADGTMAEDMAIKGNDGSYYYVDDDGKWDGDTLTAEQVRKLGYTIGYKKGTRCATKGWHLMDEEGVGSEGILTKAGVLTRFNGGEIVFNSEEMQNLLDIAAKPNRFIEDIVARSMSNYKIPDYEIHPVNREQKIEVNMNIGGVLDEAAARVLSNRMPEMLKKNHMQITKQVWKDTEYGMMGK</sequence>
<organism evidence="5 6">
    <name type="scientific">Enterocloster clostridioformis</name>
    <dbReference type="NCBI Taxonomy" id="1531"/>
    <lineage>
        <taxon>Bacteria</taxon>
        <taxon>Bacillati</taxon>
        <taxon>Bacillota</taxon>
        <taxon>Clostridia</taxon>
        <taxon>Lachnospirales</taxon>
        <taxon>Lachnospiraceae</taxon>
        <taxon>Enterocloster</taxon>
    </lineage>
</organism>
<keyword evidence="1" id="KW-0677">Repeat</keyword>
<feature type="coiled-coil region" evidence="2">
    <location>
        <begin position="1655"/>
        <end position="1689"/>
    </location>
</feature>
<evidence type="ECO:0000259" key="4">
    <source>
        <dbReference type="Pfam" id="PF10145"/>
    </source>
</evidence>
<feature type="region of interest" description="Disordered" evidence="3">
    <location>
        <begin position="1256"/>
        <end position="1282"/>
    </location>
</feature>
<protein>
    <submittedName>
        <fullName evidence="5">Phage tail tape measure protein, TP901 family, core region</fullName>
    </submittedName>
</protein>
<dbReference type="Proteomes" id="UP000182121">
    <property type="component" value="Unassembled WGS sequence"/>
</dbReference>
<accession>A0A1I0K683</accession>